<dbReference type="Pfam" id="PF10722">
    <property type="entry name" value="YbjN"/>
    <property type="match status" value="1"/>
</dbReference>
<protein>
    <recommendedName>
        <fullName evidence="2">YbjN domain-containing protein</fullName>
    </recommendedName>
</protein>
<gene>
    <name evidence="1" type="ORF">CARN1_0535</name>
</gene>
<comment type="caution">
    <text evidence="1">The sequence shown here is derived from an EMBL/GenBank/DDBJ whole genome shotgun (WGS) entry which is preliminary data.</text>
</comment>
<dbReference type="EMBL" id="CABL01000019">
    <property type="protein sequence ID" value="CBH76055.1"/>
    <property type="molecule type" value="Genomic_DNA"/>
</dbReference>
<organism evidence="1">
    <name type="scientific">mine drainage metagenome</name>
    <dbReference type="NCBI Taxonomy" id="410659"/>
    <lineage>
        <taxon>unclassified sequences</taxon>
        <taxon>metagenomes</taxon>
        <taxon>ecological metagenomes</taxon>
    </lineage>
</organism>
<dbReference type="InterPro" id="IPR019660">
    <property type="entry name" value="Put_sensory_transdc_reg_YbjN"/>
</dbReference>
<accession>E6PHW7</accession>
<evidence type="ECO:0000313" key="1">
    <source>
        <dbReference type="EMBL" id="CBH76055.1"/>
    </source>
</evidence>
<name>E6PHW7_9ZZZZ</name>
<sequence length="136" mass="15631">MIEEVVRGIEAALDEEWLLHERDDDEDAFRVSFKSEGARYFAIAYRDDPTFVMIGSGWTLPDDVEFAEAVELANQLNAKKKLAKVAIWEEERDVLFTIETLAATGDEIQQHMERILDVLRDTAQSFFNTLRSDDES</sequence>
<proteinExistence type="predicted"/>
<evidence type="ECO:0008006" key="2">
    <source>
        <dbReference type="Google" id="ProtNLM"/>
    </source>
</evidence>
<reference evidence="1" key="1">
    <citation type="submission" date="2009-10" db="EMBL/GenBank/DDBJ databases">
        <title>Diversity of trophic interactions inside an arsenic-rich microbial ecosystem.</title>
        <authorList>
            <person name="Bertin P.N."/>
            <person name="Heinrich-Salmeron A."/>
            <person name="Pelletier E."/>
            <person name="Goulhen-Chollet F."/>
            <person name="Arsene-Ploetze F."/>
            <person name="Gallien S."/>
            <person name="Calteau A."/>
            <person name="Vallenet D."/>
            <person name="Casiot C."/>
            <person name="Chane-Woon-Ming B."/>
            <person name="Giloteaux L."/>
            <person name="Barakat M."/>
            <person name="Bonnefoy V."/>
            <person name="Bruneel O."/>
            <person name="Chandler M."/>
            <person name="Cleiss J."/>
            <person name="Duran R."/>
            <person name="Elbaz-Poulichet F."/>
            <person name="Fonknechten N."/>
            <person name="Lauga B."/>
            <person name="Mornico D."/>
            <person name="Ortet P."/>
            <person name="Schaeffer C."/>
            <person name="Siguier P."/>
            <person name="Alexander Thil Smith A."/>
            <person name="Van Dorsselaer A."/>
            <person name="Weissenbach J."/>
            <person name="Medigue C."/>
            <person name="Le Paslier D."/>
        </authorList>
    </citation>
    <scope>NUCLEOTIDE SEQUENCE</scope>
</reference>
<dbReference type="AlphaFoldDB" id="E6PHW7"/>